<evidence type="ECO:0000313" key="2">
    <source>
        <dbReference type="EMBL" id="GHB17324.1"/>
    </source>
</evidence>
<sequence>MAARRPGIQQQSGRRPAASVRAARGVRKRAVGQDSAMTADAIWQFADDRGQVSSAPRWPTRVVAYIQAGATLWDHGLLPLGVFGSFHDGDAPDRAKSGRLPLGEVTSFGAGASFDPDRLVSAGADLVVAVSYGGGQVYGIEPDAAKRLEERVPVVVLDVGQDRPLDEIRGRFAALAASLGGAEPPVALDAARERLRTAATGDARVLALSPADAERVHLARPGSWPDLRALAGLGVRLVEPPAGGGANWATVSWPQAASLAPHIVLADTRANAAPVDTTRLGSARVIPWNPELPASSAAHARFFGRVAKALADL</sequence>
<evidence type="ECO:0000256" key="1">
    <source>
        <dbReference type="SAM" id="MobiDB-lite"/>
    </source>
</evidence>
<proteinExistence type="predicted"/>
<dbReference type="Proteomes" id="UP000599437">
    <property type="component" value="Unassembled WGS sequence"/>
</dbReference>
<keyword evidence="3" id="KW-1185">Reference proteome</keyword>
<protein>
    <recommendedName>
        <fullName evidence="4">ABC transporter substrate-binding protein</fullName>
    </recommendedName>
</protein>
<accession>A0ABQ3DV36</accession>
<evidence type="ECO:0008006" key="4">
    <source>
        <dbReference type="Google" id="ProtNLM"/>
    </source>
</evidence>
<feature type="compositionally biased region" description="Low complexity" evidence="1">
    <location>
        <begin position="13"/>
        <end position="23"/>
    </location>
</feature>
<feature type="region of interest" description="Disordered" evidence="1">
    <location>
        <begin position="1"/>
        <end position="26"/>
    </location>
</feature>
<reference evidence="3" key="1">
    <citation type="journal article" date="2019" name="Int. J. Syst. Evol. Microbiol.">
        <title>The Global Catalogue of Microorganisms (GCM) 10K type strain sequencing project: providing services to taxonomists for standard genome sequencing and annotation.</title>
        <authorList>
            <consortium name="The Broad Institute Genomics Platform"/>
            <consortium name="The Broad Institute Genome Sequencing Center for Infectious Disease"/>
            <person name="Wu L."/>
            <person name="Ma J."/>
        </authorList>
    </citation>
    <scope>NUCLEOTIDE SEQUENCE [LARGE SCALE GENOMIC DNA]</scope>
    <source>
        <strain evidence="3">JCM 4737</strain>
    </source>
</reference>
<comment type="caution">
    <text evidence="2">The sequence shown here is derived from an EMBL/GenBank/DDBJ whole genome shotgun (WGS) entry which is preliminary data.</text>
</comment>
<dbReference type="EMBL" id="BMVO01000017">
    <property type="protein sequence ID" value="GHB17324.1"/>
    <property type="molecule type" value="Genomic_DNA"/>
</dbReference>
<name>A0ABQ3DV36_9ACTN</name>
<dbReference type="SUPFAM" id="SSF53807">
    <property type="entry name" value="Helical backbone' metal receptor"/>
    <property type="match status" value="1"/>
</dbReference>
<gene>
    <name evidence="2" type="ORF">GCM10010346_46500</name>
</gene>
<dbReference type="Gene3D" id="3.40.50.1980">
    <property type="entry name" value="Nitrogenase molybdenum iron protein domain"/>
    <property type="match status" value="2"/>
</dbReference>
<evidence type="ECO:0000313" key="3">
    <source>
        <dbReference type="Proteomes" id="UP000599437"/>
    </source>
</evidence>
<organism evidence="2 3">
    <name type="scientific">Streptomyces chryseus</name>
    <dbReference type="NCBI Taxonomy" id="68186"/>
    <lineage>
        <taxon>Bacteria</taxon>
        <taxon>Bacillati</taxon>
        <taxon>Actinomycetota</taxon>
        <taxon>Actinomycetes</taxon>
        <taxon>Kitasatosporales</taxon>
        <taxon>Streptomycetaceae</taxon>
        <taxon>Streptomyces</taxon>
    </lineage>
</organism>